<gene>
    <name evidence="1" type="ORF">CPELLU_LOCUS20625</name>
</gene>
<dbReference type="OrthoDB" id="2446578at2759"/>
<organism evidence="1 2">
    <name type="scientific">Cetraspora pellucida</name>
    <dbReference type="NCBI Taxonomy" id="1433469"/>
    <lineage>
        <taxon>Eukaryota</taxon>
        <taxon>Fungi</taxon>
        <taxon>Fungi incertae sedis</taxon>
        <taxon>Mucoromycota</taxon>
        <taxon>Glomeromycotina</taxon>
        <taxon>Glomeromycetes</taxon>
        <taxon>Diversisporales</taxon>
        <taxon>Gigasporaceae</taxon>
        <taxon>Cetraspora</taxon>
    </lineage>
</organism>
<sequence length="157" mass="18044">CEALYFTRDFPLEADIERMDVECHCCGALYFQKKLTARDLDQFTSCCHKGTVVLSPLLLFPNELKSFFLQEHPLSKTFFKNIHKYNVLLSQLDLILWKVSPFAQAFQMMKEVQHKENNTAIEQVAAIFIGSGDCDFPSHYLAVYPCSDQLKTIPVIN</sequence>
<name>A0A9N9PM11_9GLOM</name>
<proteinExistence type="predicted"/>
<feature type="non-terminal residue" evidence="1">
    <location>
        <position position="1"/>
    </location>
</feature>
<reference evidence="1" key="1">
    <citation type="submission" date="2021-06" db="EMBL/GenBank/DDBJ databases">
        <authorList>
            <person name="Kallberg Y."/>
            <person name="Tangrot J."/>
            <person name="Rosling A."/>
        </authorList>
    </citation>
    <scope>NUCLEOTIDE SEQUENCE</scope>
    <source>
        <strain evidence="1">FL966</strain>
    </source>
</reference>
<evidence type="ECO:0000313" key="1">
    <source>
        <dbReference type="EMBL" id="CAG8830599.1"/>
    </source>
</evidence>
<comment type="caution">
    <text evidence="1">The sequence shown here is derived from an EMBL/GenBank/DDBJ whole genome shotgun (WGS) entry which is preliminary data.</text>
</comment>
<protein>
    <submittedName>
        <fullName evidence="1">6691_t:CDS:1</fullName>
    </submittedName>
</protein>
<evidence type="ECO:0000313" key="2">
    <source>
        <dbReference type="Proteomes" id="UP000789759"/>
    </source>
</evidence>
<feature type="non-terminal residue" evidence="1">
    <location>
        <position position="157"/>
    </location>
</feature>
<keyword evidence="2" id="KW-1185">Reference proteome</keyword>
<dbReference type="EMBL" id="CAJVQA010064373">
    <property type="protein sequence ID" value="CAG8830599.1"/>
    <property type="molecule type" value="Genomic_DNA"/>
</dbReference>
<dbReference type="Proteomes" id="UP000789759">
    <property type="component" value="Unassembled WGS sequence"/>
</dbReference>
<dbReference type="AlphaFoldDB" id="A0A9N9PM11"/>
<accession>A0A9N9PM11</accession>